<dbReference type="Proteomes" id="UP000009022">
    <property type="component" value="Unassembled WGS sequence"/>
</dbReference>
<dbReference type="InParanoid" id="B3SDH0"/>
<keyword evidence="4" id="KW-1185">Reference proteome</keyword>
<gene>
    <name evidence="3" type="ORF">TRIADDRAFT_62326</name>
</gene>
<evidence type="ECO:0000313" key="4">
    <source>
        <dbReference type="Proteomes" id="UP000009022"/>
    </source>
</evidence>
<dbReference type="SUPFAM" id="SSF47072">
    <property type="entry name" value="Cysteine alpha-hairpin motif"/>
    <property type="match status" value="1"/>
</dbReference>
<protein>
    <recommendedName>
        <fullName evidence="2">CHCH domain-containing protein</fullName>
    </recommendedName>
</protein>
<evidence type="ECO:0000313" key="3">
    <source>
        <dbReference type="EMBL" id="EDV19230.1"/>
    </source>
</evidence>
<dbReference type="GO" id="GO:0032543">
    <property type="term" value="P:mitochondrial translation"/>
    <property type="evidence" value="ECO:0007669"/>
    <property type="project" value="InterPro"/>
</dbReference>
<dbReference type="Pfam" id="PF06747">
    <property type="entry name" value="CHCH"/>
    <property type="match status" value="1"/>
</dbReference>
<dbReference type="OrthoDB" id="5825849at2759"/>
<dbReference type="KEGG" id="tad:TRIADDRAFT_62326"/>
<dbReference type="GO" id="GO:0005761">
    <property type="term" value="C:mitochondrial ribosome"/>
    <property type="evidence" value="ECO:0007669"/>
    <property type="project" value="InterPro"/>
</dbReference>
<dbReference type="Gene3D" id="1.10.287.1130">
    <property type="entry name" value="CytochromE C oxidase copper chaperone"/>
    <property type="match status" value="1"/>
</dbReference>
<dbReference type="AlphaFoldDB" id="B3SDH0"/>
<dbReference type="PANTHER" id="PTHR31278:SF2">
    <property type="entry name" value="SMALL RIBOSOMAL SUBUNIT PROTEIN MS37"/>
    <property type="match status" value="1"/>
</dbReference>
<proteinExistence type="predicted"/>
<dbReference type="FunCoup" id="B3SDH0">
    <property type="interactions" value="1108"/>
</dbReference>
<dbReference type="PhylomeDB" id="B3SDH0"/>
<dbReference type="PROSITE" id="PS51808">
    <property type="entry name" value="CHCH"/>
    <property type="match status" value="1"/>
</dbReference>
<evidence type="ECO:0000259" key="2">
    <source>
        <dbReference type="Pfam" id="PF06747"/>
    </source>
</evidence>
<dbReference type="InterPro" id="IPR010625">
    <property type="entry name" value="CHCH"/>
</dbReference>
<dbReference type="PANTHER" id="PTHR31278">
    <property type="entry name" value="CHCHD1"/>
    <property type="match status" value="1"/>
</dbReference>
<dbReference type="OMA" id="ITAFMAC"/>
<dbReference type="HOGENOM" id="CLU_146244_1_0_1"/>
<keyword evidence="1" id="KW-1015">Disulfide bond</keyword>
<evidence type="ECO:0000256" key="1">
    <source>
        <dbReference type="ARBA" id="ARBA00023157"/>
    </source>
</evidence>
<sequence>MVQVTRALCKKRVKGLIKEMKLRPYISNTGSNVGNATCLHEMAALMTCWKENEFQDSACGKEITAFMACTNQVAAQQSKEKEMTTDASSKNTAEVINSVLRRYDKRTQRSETANELYRPYLN</sequence>
<name>B3SDH0_TRIAD</name>
<feature type="domain" description="CHCH" evidence="2">
    <location>
        <begin position="38"/>
        <end position="71"/>
    </location>
</feature>
<dbReference type="InterPro" id="IPR033620">
    <property type="entry name" value="Ribosomal_mS37_met"/>
</dbReference>
<dbReference type="eggNOG" id="KOG4695">
    <property type="taxonomic scope" value="Eukaryota"/>
</dbReference>
<reference evidence="3 4" key="1">
    <citation type="journal article" date="2008" name="Nature">
        <title>The Trichoplax genome and the nature of placozoans.</title>
        <authorList>
            <person name="Srivastava M."/>
            <person name="Begovic E."/>
            <person name="Chapman J."/>
            <person name="Putnam N.H."/>
            <person name="Hellsten U."/>
            <person name="Kawashima T."/>
            <person name="Kuo A."/>
            <person name="Mitros T."/>
            <person name="Salamov A."/>
            <person name="Carpenter M.L."/>
            <person name="Signorovitch A.Y."/>
            <person name="Moreno M.A."/>
            <person name="Kamm K."/>
            <person name="Grimwood J."/>
            <person name="Schmutz J."/>
            <person name="Shapiro H."/>
            <person name="Grigoriev I.V."/>
            <person name="Buss L.W."/>
            <person name="Schierwater B."/>
            <person name="Dellaporta S.L."/>
            <person name="Rokhsar D.S."/>
        </authorList>
    </citation>
    <scope>NUCLEOTIDE SEQUENCE [LARGE SCALE GENOMIC DNA]</scope>
    <source>
        <strain evidence="3 4">Grell-BS-1999</strain>
    </source>
</reference>
<organism evidence="3 4">
    <name type="scientific">Trichoplax adhaerens</name>
    <name type="common">Trichoplax reptans</name>
    <dbReference type="NCBI Taxonomy" id="10228"/>
    <lineage>
        <taxon>Eukaryota</taxon>
        <taxon>Metazoa</taxon>
        <taxon>Placozoa</taxon>
        <taxon>Uniplacotomia</taxon>
        <taxon>Trichoplacea</taxon>
        <taxon>Trichoplacidae</taxon>
        <taxon>Trichoplax</taxon>
    </lineage>
</organism>
<accession>B3SDH0</accession>
<dbReference type="InterPro" id="IPR009069">
    <property type="entry name" value="Cys_alpha_HP_mot_SF"/>
</dbReference>
<dbReference type="CTD" id="6759509"/>
<dbReference type="RefSeq" id="XP_002118296.1">
    <property type="nucleotide sequence ID" value="XM_002118260.1"/>
</dbReference>
<dbReference type="GeneID" id="6759509"/>
<dbReference type="STRING" id="10228.B3SDH0"/>
<dbReference type="EMBL" id="DS985279">
    <property type="protein sequence ID" value="EDV19230.1"/>
    <property type="molecule type" value="Genomic_DNA"/>
</dbReference>